<sequence>MTQKYFDQCTEFLLRRRTLVKPPHMTMPNEVEFATNQDYLKGIKLVGDKRTLNAVEVAYLYHAVESNIVGANLIMGFAHSVPALEVERLLHL</sequence>
<name>A0ABV6NDE8_9BACI</name>
<reference evidence="1 2" key="1">
    <citation type="submission" date="2024-09" db="EMBL/GenBank/DDBJ databases">
        <authorList>
            <person name="Sun Q."/>
            <person name="Mori K."/>
        </authorList>
    </citation>
    <scope>NUCLEOTIDE SEQUENCE [LARGE SCALE GENOMIC DNA]</scope>
    <source>
        <strain evidence="1 2">NCAIM B.02301</strain>
    </source>
</reference>
<organism evidence="1 2">
    <name type="scientific">Halalkalibacter alkalisediminis</name>
    <dbReference type="NCBI Taxonomy" id="935616"/>
    <lineage>
        <taxon>Bacteria</taxon>
        <taxon>Bacillati</taxon>
        <taxon>Bacillota</taxon>
        <taxon>Bacilli</taxon>
        <taxon>Bacillales</taxon>
        <taxon>Bacillaceae</taxon>
        <taxon>Halalkalibacter</taxon>
    </lineage>
</organism>
<keyword evidence="2" id="KW-1185">Reference proteome</keyword>
<dbReference type="EMBL" id="JBHLTR010000004">
    <property type="protein sequence ID" value="MFC0558188.1"/>
    <property type="molecule type" value="Genomic_DNA"/>
</dbReference>
<dbReference type="Proteomes" id="UP001589833">
    <property type="component" value="Unassembled WGS sequence"/>
</dbReference>
<proteinExistence type="predicted"/>
<gene>
    <name evidence="1" type="ORF">ACFFH4_03890</name>
</gene>
<accession>A0ABV6NDE8</accession>
<protein>
    <submittedName>
        <fullName evidence="1">Uncharacterized protein</fullName>
    </submittedName>
</protein>
<dbReference type="RefSeq" id="WP_337956331.1">
    <property type="nucleotide sequence ID" value="NZ_JAQQWT010000003.1"/>
</dbReference>
<evidence type="ECO:0000313" key="2">
    <source>
        <dbReference type="Proteomes" id="UP001589833"/>
    </source>
</evidence>
<evidence type="ECO:0000313" key="1">
    <source>
        <dbReference type="EMBL" id="MFC0558188.1"/>
    </source>
</evidence>
<comment type="caution">
    <text evidence="1">The sequence shown here is derived from an EMBL/GenBank/DDBJ whole genome shotgun (WGS) entry which is preliminary data.</text>
</comment>